<dbReference type="InterPro" id="IPR043502">
    <property type="entry name" value="DNA/RNA_pol_sf"/>
</dbReference>
<dbReference type="PANTHER" id="PTHR37984">
    <property type="entry name" value="PROTEIN CBG26694"/>
    <property type="match status" value="1"/>
</dbReference>
<evidence type="ECO:0000259" key="2">
    <source>
        <dbReference type="PROSITE" id="PS50878"/>
    </source>
</evidence>
<dbReference type="PROSITE" id="PS50994">
    <property type="entry name" value="INTEGRASE"/>
    <property type="match status" value="1"/>
</dbReference>
<dbReference type="Gene3D" id="3.10.10.10">
    <property type="entry name" value="HIV Type 1 Reverse Transcriptase, subunit A, domain 1"/>
    <property type="match status" value="1"/>
</dbReference>
<accession>A0A085N3B0</accession>
<feature type="domain" description="Integrase catalytic" evidence="3">
    <location>
        <begin position="656"/>
        <end position="785"/>
    </location>
</feature>
<dbReference type="InterPro" id="IPR043128">
    <property type="entry name" value="Rev_trsase/Diguanyl_cyclase"/>
</dbReference>
<dbReference type="CDD" id="cd01647">
    <property type="entry name" value="RT_LTR"/>
    <property type="match status" value="1"/>
</dbReference>
<dbReference type="Gene3D" id="3.30.70.270">
    <property type="match status" value="2"/>
</dbReference>
<dbReference type="SUPFAM" id="SSF56672">
    <property type="entry name" value="DNA/RNA polymerases"/>
    <property type="match status" value="1"/>
</dbReference>
<dbReference type="Pfam" id="PF17921">
    <property type="entry name" value="Integrase_H2C2"/>
    <property type="match status" value="1"/>
</dbReference>
<dbReference type="Gene3D" id="3.30.420.10">
    <property type="entry name" value="Ribonuclease H-like superfamily/Ribonuclease H"/>
    <property type="match status" value="1"/>
</dbReference>
<dbReference type="InterPro" id="IPR036397">
    <property type="entry name" value="RNaseH_sf"/>
</dbReference>
<dbReference type="Gene3D" id="1.10.340.70">
    <property type="match status" value="1"/>
</dbReference>
<dbReference type="EC" id="2.7.7.49" evidence="1"/>
<evidence type="ECO:0000256" key="1">
    <source>
        <dbReference type="ARBA" id="ARBA00012493"/>
    </source>
</evidence>
<dbReference type="GO" id="GO:0015074">
    <property type="term" value="P:DNA integration"/>
    <property type="evidence" value="ECO:0007669"/>
    <property type="project" value="InterPro"/>
</dbReference>
<organism evidence="4">
    <name type="scientific">Trichuris suis</name>
    <name type="common">pig whipworm</name>
    <dbReference type="NCBI Taxonomy" id="68888"/>
    <lineage>
        <taxon>Eukaryota</taxon>
        <taxon>Metazoa</taxon>
        <taxon>Ecdysozoa</taxon>
        <taxon>Nematoda</taxon>
        <taxon>Enoplea</taxon>
        <taxon>Dorylaimia</taxon>
        <taxon>Trichinellida</taxon>
        <taxon>Trichuridae</taxon>
        <taxon>Trichuris</taxon>
    </lineage>
</organism>
<name>A0A085N3B0_9BILA</name>
<dbReference type="Proteomes" id="UP000030758">
    <property type="component" value="Unassembled WGS sequence"/>
</dbReference>
<dbReference type="GO" id="GO:0042575">
    <property type="term" value="C:DNA polymerase complex"/>
    <property type="evidence" value="ECO:0007669"/>
    <property type="project" value="UniProtKB-ARBA"/>
</dbReference>
<dbReference type="Pfam" id="PF00078">
    <property type="entry name" value="RVT_1"/>
    <property type="match status" value="1"/>
</dbReference>
<dbReference type="GO" id="GO:0003676">
    <property type="term" value="F:nucleic acid binding"/>
    <property type="evidence" value="ECO:0007669"/>
    <property type="project" value="InterPro"/>
</dbReference>
<dbReference type="EMBL" id="KL367564">
    <property type="protein sequence ID" value="KFD63956.1"/>
    <property type="molecule type" value="Genomic_DNA"/>
</dbReference>
<dbReference type="InterPro" id="IPR000477">
    <property type="entry name" value="RT_dom"/>
</dbReference>
<dbReference type="Pfam" id="PF00665">
    <property type="entry name" value="rve"/>
    <property type="match status" value="1"/>
</dbReference>
<dbReference type="AlphaFoldDB" id="A0A085N3B0"/>
<evidence type="ECO:0000259" key="3">
    <source>
        <dbReference type="PROSITE" id="PS50994"/>
    </source>
</evidence>
<protein>
    <recommendedName>
        <fullName evidence="1">RNA-directed DNA polymerase</fullName>
        <ecNumber evidence="1">2.7.7.49</ecNumber>
    </recommendedName>
</protein>
<dbReference type="PANTHER" id="PTHR37984:SF5">
    <property type="entry name" value="PROTEIN NYNRIN-LIKE"/>
    <property type="match status" value="1"/>
</dbReference>
<evidence type="ECO:0000313" key="4">
    <source>
        <dbReference type="EMBL" id="KFD63956.1"/>
    </source>
</evidence>
<dbReference type="InterPro" id="IPR055469">
    <property type="entry name" value="DUF7041"/>
</dbReference>
<dbReference type="GO" id="GO:0003964">
    <property type="term" value="F:RNA-directed DNA polymerase activity"/>
    <property type="evidence" value="ECO:0007669"/>
    <property type="project" value="UniProtKB-EC"/>
</dbReference>
<gene>
    <name evidence="4" type="ORF">M514_23947</name>
</gene>
<dbReference type="InterPro" id="IPR012337">
    <property type="entry name" value="RNaseH-like_sf"/>
</dbReference>
<dbReference type="SUPFAM" id="SSF53098">
    <property type="entry name" value="Ribonuclease H-like"/>
    <property type="match status" value="1"/>
</dbReference>
<reference evidence="4" key="1">
    <citation type="journal article" date="2014" name="Nat. Genet.">
        <title>Genome and transcriptome of the porcine whipworm Trichuris suis.</title>
        <authorList>
            <person name="Jex A.R."/>
            <person name="Nejsum P."/>
            <person name="Schwarz E.M."/>
            <person name="Hu L."/>
            <person name="Young N.D."/>
            <person name="Hall R.S."/>
            <person name="Korhonen P.K."/>
            <person name="Liao S."/>
            <person name="Thamsborg S."/>
            <person name="Xia J."/>
            <person name="Xu P."/>
            <person name="Wang S."/>
            <person name="Scheerlinck J.P."/>
            <person name="Hofmann A."/>
            <person name="Sternberg P.W."/>
            <person name="Wang J."/>
            <person name="Gasser R.B."/>
        </authorList>
    </citation>
    <scope>NUCLEOTIDE SEQUENCE [LARGE SCALE GENOMIC DNA]</scope>
    <source>
        <strain evidence="4">DCEP-RM93F</strain>
    </source>
</reference>
<dbReference type="PROSITE" id="PS50878">
    <property type="entry name" value="RT_POL"/>
    <property type="match status" value="1"/>
</dbReference>
<dbReference type="InterPro" id="IPR050951">
    <property type="entry name" value="Retrovirus_Pol_polyprotein"/>
</dbReference>
<feature type="domain" description="Reverse transcriptase" evidence="2">
    <location>
        <begin position="285"/>
        <end position="463"/>
    </location>
</feature>
<proteinExistence type="predicted"/>
<dbReference type="InterPro" id="IPR001584">
    <property type="entry name" value="Integrase_cat-core"/>
</dbReference>
<dbReference type="Pfam" id="PF23055">
    <property type="entry name" value="DUF7041"/>
    <property type="match status" value="1"/>
</dbReference>
<sequence>MESDSTKATIGTAAALSIKLPQFWAHSPKRWFALRQVSSSLTKFYYAVAALPDHIASDVDDLLDPEPLNPYEALKAKLLRRFGETQDQRLQKLLHWSPPPIKSLHSGCARCVGCSTIEASKKDHFFVGYSWIVDTGSEVSVLPRPPWQSKQPSTSLLSAANGSRIHTYGTLTISVDFGADFLRHFTLLVDMRHHRLIDATNYVVSSEEGSSAKRVYSLCLRSTPEAATSILSAFPSLTSCMTPADTASHPIQHHIVTTGPPVYARARRLPPDRLRAAKKEFELLVQMGIARPSSSCWASPLHLVPKKEPGVWRPCGDYRQLNRITVPDRYPIPHLHDVMAKLAGKTIFSKVDLIRAYQQIPVHAEDVAKTAVITPFGLFEYTRMPFRLRNVAQTFQRFMDEVTRGLDFCFVYLDDALIASSTLAEQEDHLKALFRRFVTYGIKINPAKCVFYAKQLDFLGMQISSDGIRPLAEKVTPIRQMPEPKSTTELRRFLGCVNFYRRFIPHVAGDIRHIKGAHNQVADALSRVQVSSLSTGVDTLDIRRLAQAQQADPELVQLRSNSALQIRDITLPDLQPTLACYVSQGHPRPYLPHSFRRRTFDLLHALSHPGIRATQKLITRHYVWPGINKDVRLWARQCLTCQRTKIQRHVRTPPKYFAVPDSRFDHVHVDIVGPLPPSRGYTYLLTMVDRFTRWPEAVPLTNWKAETVVRGFTTAWISRFGLPSIITTDQGRQFQSSLWLALAKFLGIQLAPTSAYHPQANGLVERFHRQLKSALTAHVHHPVSG</sequence>
<dbReference type="InterPro" id="IPR041588">
    <property type="entry name" value="Integrase_H2C2"/>
</dbReference>